<evidence type="ECO:0000256" key="2">
    <source>
        <dbReference type="ARBA" id="ARBA00022729"/>
    </source>
</evidence>
<name>A0A2M8PI36_9CHLR</name>
<dbReference type="Gene3D" id="3.40.50.2300">
    <property type="match status" value="2"/>
</dbReference>
<evidence type="ECO:0000256" key="3">
    <source>
        <dbReference type="SAM" id="SignalP"/>
    </source>
</evidence>
<comment type="similarity">
    <text evidence="1">Belongs to the leucine-binding protein family.</text>
</comment>
<dbReference type="InterPro" id="IPR028082">
    <property type="entry name" value="Peripla_BP_I"/>
</dbReference>
<dbReference type="CDD" id="cd06328">
    <property type="entry name" value="PBP1_SBP-like"/>
    <property type="match status" value="1"/>
</dbReference>
<dbReference type="SUPFAM" id="SSF53822">
    <property type="entry name" value="Periplasmic binding protein-like I"/>
    <property type="match status" value="1"/>
</dbReference>
<keyword evidence="2 3" id="KW-0732">Signal</keyword>
<evidence type="ECO:0000313" key="6">
    <source>
        <dbReference type="Proteomes" id="UP000229681"/>
    </source>
</evidence>
<dbReference type="InterPro" id="IPR051010">
    <property type="entry name" value="BCAA_transport"/>
</dbReference>
<protein>
    <submittedName>
        <fullName evidence="5">ABC transporter substrate-binding protein</fullName>
    </submittedName>
</protein>
<dbReference type="EMBL" id="PGTM01000010">
    <property type="protein sequence ID" value="PJF37204.1"/>
    <property type="molecule type" value="Genomic_DNA"/>
</dbReference>
<evidence type="ECO:0000259" key="4">
    <source>
        <dbReference type="Pfam" id="PF13458"/>
    </source>
</evidence>
<organism evidence="5 6">
    <name type="scientific">Candidatus Thermofonsia Clade 1 bacterium</name>
    <dbReference type="NCBI Taxonomy" id="2364210"/>
    <lineage>
        <taxon>Bacteria</taxon>
        <taxon>Bacillati</taxon>
        <taxon>Chloroflexota</taxon>
        <taxon>Candidatus Thermofontia</taxon>
        <taxon>Candidatus Thermofonsia Clade 1</taxon>
    </lineage>
</organism>
<sequence>MLRRMTVFSMVLVLALMALSGLSSVQAQDKLIIGLLSDQTGALQQYGKELERGFMLGLKYATDGTMTVAGRTLEVLVRDTQSNPATGASQARELIEKDGAEVLVGAPSSGVALQLQQVAADLDVILMAGPAASPAITGANFHPNTFRACRNTTQDFLALTTVLKDSGVKKVVILAADYDFGRSSAAAAETAYKGIGLEIAQTIYAPLNTTDFTAVLQQVLASGADALQPIWAGDTSVALFKQIGELGVLDKMILITSFNSNPITKAASTEGEVGGIGSIVYHYTLPDNPINDWLVENHKADYNGEVPDLFTECGFATAQALVAALKATEGDTSTAKMIAALEGLEWEGPRGKYVMRASDHQVMLPIYIVRLVNLTDPEFKFYELVREVPADFVAPPCALPEQYAERCK</sequence>
<comment type="caution">
    <text evidence="5">The sequence shown here is derived from an EMBL/GenBank/DDBJ whole genome shotgun (WGS) entry which is preliminary data.</text>
</comment>
<dbReference type="InterPro" id="IPR028081">
    <property type="entry name" value="Leu-bd"/>
</dbReference>
<dbReference type="Proteomes" id="UP000229681">
    <property type="component" value="Unassembled WGS sequence"/>
</dbReference>
<proteinExistence type="inferred from homology"/>
<dbReference type="Pfam" id="PF13458">
    <property type="entry name" value="Peripla_BP_6"/>
    <property type="match status" value="1"/>
</dbReference>
<reference evidence="5 6" key="1">
    <citation type="submission" date="2017-11" db="EMBL/GenBank/DDBJ databases">
        <title>Evolution of Phototrophy in the Chloroflexi Phylum Driven by Horizontal Gene Transfer.</title>
        <authorList>
            <person name="Ward L.M."/>
            <person name="Hemp J."/>
            <person name="Shih P.M."/>
            <person name="Mcglynn S.E."/>
            <person name="Fischer W."/>
        </authorList>
    </citation>
    <scope>NUCLEOTIDE SEQUENCE [LARGE SCALE GENOMIC DNA]</scope>
    <source>
        <strain evidence="5">JP3_13</strain>
    </source>
</reference>
<dbReference type="AlphaFoldDB" id="A0A2M8PI36"/>
<evidence type="ECO:0000256" key="1">
    <source>
        <dbReference type="ARBA" id="ARBA00010062"/>
    </source>
</evidence>
<accession>A0A2M8PI36</accession>
<dbReference type="PANTHER" id="PTHR30483:SF6">
    <property type="entry name" value="PERIPLASMIC BINDING PROTEIN OF ABC TRANSPORTER FOR NATURAL AMINO ACIDS"/>
    <property type="match status" value="1"/>
</dbReference>
<gene>
    <name evidence="5" type="ORF">CUN49_01455</name>
</gene>
<feature type="domain" description="Leucine-binding protein" evidence="4">
    <location>
        <begin position="33"/>
        <end position="372"/>
    </location>
</feature>
<dbReference type="PANTHER" id="PTHR30483">
    <property type="entry name" value="LEUCINE-SPECIFIC-BINDING PROTEIN"/>
    <property type="match status" value="1"/>
</dbReference>
<feature type="signal peptide" evidence="3">
    <location>
        <begin position="1"/>
        <end position="27"/>
    </location>
</feature>
<evidence type="ECO:0000313" key="5">
    <source>
        <dbReference type="EMBL" id="PJF37204.1"/>
    </source>
</evidence>
<feature type="chain" id="PRO_5030053740" evidence="3">
    <location>
        <begin position="28"/>
        <end position="408"/>
    </location>
</feature>